<comment type="similarity">
    <text evidence="4">Belongs to the ubiquitin-conjugating enzyme family.</text>
</comment>
<dbReference type="Proteomes" id="UP000002748">
    <property type="component" value="Unassembled WGS sequence"/>
</dbReference>
<evidence type="ECO:0000256" key="2">
    <source>
        <dbReference type="ARBA" id="ARBA00022786"/>
    </source>
</evidence>
<dbReference type="HOGENOM" id="CLU_030988_7_0_1"/>
<evidence type="ECO:0000256" key="1">
    <source>
        <dbReference type="ARBA" id="ARBA00022679"/>
    </source>
</evidence>
<dbReference type="AlphaFoldDB" id="J5TUD4"/>
<evidence type="ECO:0000256" key="3">
    <source>
        <dbReference type="PROSITE-ProRule" id="PRU10133"/>
    </source>
</evidence>
<dbReference type="EMBL" id="ALBS01000013">
    <property type="protein sequence ID" value="EJT52901.1"/>
    <property type="molecule type" value="Genomic_DNA"/>
</dbReference>
<dbReference type="VEuPathDB" id="FungiDB:A1Q1_00806"/>
<feature type="active site" description="Glycyl thioester intermediate" evidence="3">
    <location>
        <position position="115"/>
    </location>
</feature>
<feature type="compositionally biased region" description="Basic and acidic residues" evidence="5">
    <location>
        <begin position="192"/>
        <end position="201"/>
    </location>
</feature>
<evidence type="ECO:0000313" key="7">
    <source>
        <dbReference type="EMBL" id="EJT52901.1"/>
    </source>
</evidence>
<keyword evidence="4" id="KW-0547">Nucleotide-binding</keyword>
<dbReference type="RefSeq" id="XP_014183975.1">
    <property type="nucleotide sequence ID" value="XM_014328500.1"/>
</dbReference>
<reference evidence="7 8" key="1">
    <citation type="journal article" date="2012" name="Eukaryot. Cell">
        <title>Draft genome sequence of CBS 2479, the standard type strain of Trichosporon asahii.</title>
        <authorList>
            <person name="Yang R.Y."/>
            <person name="Li H.T."/>
            <person name="Zhu H."/>
            <person name="Zhou G.P."/>
            <person name="Wang M."/>
            <person name="Wang L."/>
        </authorList>
    </citation>
    <scope>NUCLEOTIDE SEQUENCE [LARGE SCALE GENOMIC DNA]</scope>
    <source>
        <strain evidence="8">ATCC 90039 / CBS 2479 / JCM 2466 / KCTC 7840 / NCYC 2677 / UAMH 7654</strain>
    </source>
</reference>
<evidence type="ECO:0000256" key="5">
    <source>
        <dbReference type="SAM" id="MobiDB-lite"/>
    </source>
</evidence>
<dbReference type="PROSITE" id="PS00183">
    <property type="entry name" value="UBC_1"/>
    <property type="match status" value="1"/>
</dbReference>
<proteinExistence type="inferred from homology"/>
<dbReference type="SMART" id="SM00212">
    <property type="entry name" value="UBCc"/>
    <property type="match status" value="1"/>
</dbReference>
<keyword evidence="2 4" id="KW-0833">Ubl conjugation pathway</keyword>
<dbReference type="GO" id="GO:0016740">
    <property type="term" value="F:transferase activity"/>
    <property type="evidence" value="ECO:0007669"/>
    <property type="project" value="UniProtKB-KW"/>
</dbReference>
<evidence type="ECO:0000259" key="6">
    <source>
        <dbReference type="PROSITE" id="PS50127"/>
    </source>
</evidence>
<dbReference type="PROSITE" id="PS50127">
    <property type="entry name" value="UBC_2"/>
    <property type="match status" value="1"/>
</dbReference>
<evidence type="ECO:0000256" key="4">
    <source>
        <dbReference type="RuleBase" id="RU362109"/>
    </source>
</evidence>
<dbReference type="CDD" id="cd23797">
    <property type="entry name" value="UBCc_UBE2H"/>
    <property type="match status" value="1"/>
</dbReference>
<organism evidence="7 8">
    <name type="scientific">Trichosporon asahii var. asahii (strain ATCC 90039 / CBS 2479 / JCM 2466 / KCTC 7840 / NBRC 103889/ NCYC 2677 / UAMH 7654)</name>
    <name type="common">Yeast</name>
    <dbReference type="NCBI Taxonomy" id="1186058"/>
    <lineage>
        <taxon>Eukaryota</taxon>
        <taxon>Fungi</taxon>
        <taxon>Dikarya</taxon>
        <taxon>Basidiomycota</taxon>
        <taxon>Agaricomycotina</taxon>
        <taxon>Tremellomycetes</taxon>
        <taxon>Trichosporonales</taxon>
        <taxon>Trichosporonaceae</taxon>
        <taxon>Trichosporon</taxon>
    </lineage>
</organism>
<dbReference type="Pfam" id="PF00179">
    <property type="entry name" value="UQ_con"/>
    <property type="match status" value="1"/>
</dbReference>
<dbReference type="PANTHER" id="PTHR24068">
    <property type="entry name" value="UBIQUITIN-CONJUGATING ENZYME E2"/>
    <property type="match status" value="1"/>
</dbReference>
<comment type="caution">
    <text evidence="7">The sequence shown here is derived from an EMBL/GenBank/DDBJ whole genome shotgun (WGS) entry which is preliminary data.</text>
</comment>
<dbReference type="SUPFAM" id="SSF54495">
    <property type="entry name" value="UBC-like"/>
    <property type="match status" value="1"/>
</dbReference>
<evidence type="ECO:0000313" key="8">
    <source>
        <dbReference type="Proteomes" id="UP000002748"/>
    </source>
</evidence>
<dbReference type="Gene3D" id="3.10.110.10">
    <property type="entry name" value="Ubiquitin Conjugating Enzyme"/>
    <property type="match status" value="1"/>
</dbReference>
<dbReference type="KEGG" id="tasa:A1Q1_00806"/>
<name>J5TUD4_TRIAS</name>
<protein>
    <submittedName>
        <fullName evidence="7">Ubiquitin-conjugating enzyme</fullName>
    </submittedName>
</protein>
<dbReference type="OrthoDB" id="269518at2759"/>
<keyword evidence="4" id="KW-0067">ATP-binding</keyword>
<sequence length="259" mass="28860">MISILFGPWPREPPRAPLYSAPLYSCADTVYSSPKRRVDTDVMKLLMSDYQVTLVNNKMSEFYVKFHGPAETPFANGVWKIHVELPEQFPYKSPSIGFMNKIFHPNIDELSGSVCLDVINQTWSPMFGMSLAPPPLADSNPELINIFEIFLPQLLRYPNPADPLNGEAAALLMRDPKAYAKKVESYVDKYASNEDADRAGENGDDDEPMSRSSRANGNGHTTAKEKAGSDDEDDDDDDDPMSDMGELSDGDEFMGEMDD</sequence>
<accession>J5TUD4</accession>
<dbReference type="InterPro" id="IPR016135">
    <property type="entry name" value="UBQ-conjugating_enzyme/RWD"/>
</dbReference>
<dbReference type="GO" id="GO:0005524">
    <property type="term" value="F:ATP binding"/>
    <property type="evidence" value="ECO:0007669"/>
    <property type="project" value="UniProtKB-UniRule"/>
</dbReference>
<gene>
    <name evidence="7" type="ORF">A1Q1_00806</name>
</gene>
<dbReference type="FunFam" id="3.10.110.10:FF:000061">
    <property type="entry name" value="Ubiquitin-conjugating enzyme E2 8"/>
    <property type="match status" value="1"/>
</dbReference>
<dbReference type="InterPro" id="IPR000608">
    <property type="entry name" value="UBC"/>
</dbReference>
<feature type="compositionally biased region" description="Polar residues" evidence="5">
    <location>
        <begin position="210"/>
        <end position="221"/>
    </location>
</feature>
<feature type="compositionally biased region" description="Acidic residues" evidence="5">
    <location>
        <begin position="230"/>
        <end position="259"/>
    </location>
</feature>
<dbReference type="InterPro" id="IPR023313">
    <property type="entry name" value="UBQ-conjugating_AS"/>
</dbReference>
<keyword evidence="1" id="KW-0808">Transferase</keyword>
<feature type="domain" description="UBC core" evidence="6">
    <location>
        <begin position="33"/>
        <end position="192"/>
    </location>
</feature>
<dbReference type="GeneID" id="25984320"/>
<feature type="region of interest" description="Disordered" evidence="5">
    <location>
        <begin position="192"/>
        <end position="259"/>
    </location>
</feature>